<name>A0A395J4Z7_9HELO</name>
<proteinExistence type="predicted"/>
<gene>
    <name evidence="3" type="ORF">DID88_005387</name>
</gene>
<evidence type="ECO:0000256" key="2">
    <source>
        <dbReference type="SAM" id="Phobius"/>
    </source>
</evidence>
<feature type="transmembrane region" description="Helical" evidence="2">
    <location>
        <begin position="85"/>
        <end position="102"/>
    </location>
</feature>
<evidence type="ECO:0000313" key="3">
    <source>
        <dbReference type="EMBL" id="RAL65719.1"/>
    </source>
</evidence>
<organism evidence="3 4">
    <name type="scientific">Monilinia fructigena</name>
    <dbReference type="NCBI Taxonomy" id="38457"/>
    <lineage>
        <taxon>Eukaryota</taxon>
        <taxon>Fungi</taxon>
        <taxon>Dikarya</taxon>
        <taxon>Ascomycota</taxon>
        <taxon>Pezizomycotina</taxon>
        <taxon>Leotiomycetes</taxon>
        <taxon>Helotiales</taxon>
        <taxon>Sclerotiniaceae</taxon>
        <taxon>Monilinia</taxon>
    </lineage>
</organism>
<dbReference type="Proteomes" id="UP000249056">
    <property type="component" value="Unassembled WGS sequence"/>
</dbReference>
<protein>
    <submittedName>
        <fullName evidence="3">Uncharacterized protein</fullName>
    </submittedName>
</protein>
<keyword evidence="4" id="KW-1185">Reference proteome</keyword>
<keyword evidence="2" id="KW-0812">Transmembrane</keyword>
<feature type="compositionally biased region" description="Polar residues" evidence="1">
    <location>
        <begin position="19"/>
        <end position="34"/>
    </location>
</feature>
<evidence type="ECO:0000313" key="4">
    <source>
        <dbReference type="Proteomes" id="UP000249056"/>
    </source>
</evidence>
<comment type="caution">
    <text evidence="3">The sequence shown here is derived from an EMBL/GenBank/DDBJ whole genome shotgun (WGS) entry which is preliminary data.</text>
</comment>
<evidence type="ECO:0000256" key="1">
    <source>
        <dbReference type="SAM" id="MobiDB-lite"/>
    </source>
</evidence>
<dbReference type="GO" id="GO:0004608">
    <property type="term" value="F:phosphatidylethanolamine N-methyltransferase activity"/>
    <property type="evidence" value="ECO:0007669"/>
    <property type="project" value="TreeGrafter"/>
</dbReference>
<sequence length="164" mass="18445">MGTASIKAQDSSGLRERNNNVPPTNEDNITSSCNASEIPSEDLKLDKNKKTFGRTPNGTIFTVPQTHDMVSQLLDPRQPKNLSDLLVLIILALHILALYALPSSLKRPIFAVLFLFWRGCYNVGIGYLLHIQSHHRRIVAWAKKWNLFENPNTGKNPLDHGYTI</sequence>
<keyword evidence="2" id="KW-0472">Membrane</keyword>
<feature type="transmembrane region" description="Helical" evidence="2">
    <location>
        <begin position="108"/>
        <end position="129"/>
    </location>
</feature>
<feature type="region of interest" description="Disordered" evidence="1">
    <location>
        <begin position="1"/>
        <end position="34"/>
    </location>
</feature>
<dbReference type="PANTHER" id="PTHR32138">
    <property type="entry name" value="PHOSPHATIDYLETHANOLAMINE N-METHYLTRANSFERASE"/>
    <property type="match status" value="1"/>
</dbReference>
<dbReference type="EMBL" id="QKRW01000009">
    <property type="protein sequence ID" value="RAL65719.1"/>
    <property type="molecule type" value="Genomic_DNA"/>
</dbReference>
<accession>A0A395J4Z7</accession>
<dbReference type="PANTHER" id="PTHR32138:SF0">
    <property type="entry name" value="PHOSPHATIDYLETHANOLAMINE N-METHYLTRANSFERASE"/>
    <property type="match status" value="1"/>
</dbReference>
<dbReference type="GO" id="GO:0006656">
    <property type="term" value="P:phosphatidylcholine biosynthetic process"/>
    <property type="evidence" value="ECO:0007669"/>
    <property type="project" value="TreeGrafter"/>
</dbReference>
<keyword evidence="2" id="KW-1133">Transmembrane helix</keyword>
<reference evidence="3 4" key="1">
    <citation type="submission" date="2018-06" db="EMBL/GenBank/DDBJ databases">
        <title>Genome Sequence of the Brown Rot Fungal Pathogen Monilinia fructigena.</title>
        <authorList>
            <person name="Landi L."/>
            <person name="De Miccolis Angelini R.M."/>
            <person name="Pollastro S."/>
            <person name="Abate D."/>
            <person name="Faretra F."/>
            <person name="Romanazzi G."/>
        </authorList>
    </citation>
    <scope>NUCLEOTIDE SEQUENCE [LARGE SCALE GENOMIC DNA]</scope>
    <source>
        <strain evidence="3 4">Mfrg269</strain>
    </source>
</reference>
<dbReference type="AlphaFoldDB" id="A0A395J4Z7"/>
<feature type="compositionally biased region" description="Polar residues" evidence="1">
    <location>
        <begin position="1"/>
        <end position="12"/>
    </location>
</feature>
<dbReference type="OrthoDB" id="4583at2759"/>